<dbReference type="InterPro" id="IPR045851">
    <property type="entry name" value="AMP-bd_C_sf"/>
</dbReference>
<evidence type="ECO:0000256" key="1">
    <source>
        <dbReference type="ARBA" id="ARBA00006432"/>
    </source>
</evidence>
<reference evidence="6" key="1">
    <citation type="submission" date="2005-10" db="EMBL/GenBank/DDBJ databases">
        <title>Complete sequence of Pelobacter carbinolicus DSM 2380.</title>
        <authorList>
            <person name="Copeland A."/>
            <person name="Lucas S."/>
            <person name="Lapidus A."/>
            <person name="Barry K."/>
            <person name="Detter J.C."/>
            <person name="Glavina T."/>
            <person name="Hammon N."/>
            <person name="Israni S."/>
            <person name="Pitluck S."/>
            <person name="Chertkov O."/>
            <person name="Schmutz J."/>
            <person name="Larimer F."/>
            <person name="Land M."/>
            <person name="Kyrpides N."/>
            <person name="Ivanova N."/>
            <person name="Richardson P."/>
        </authorList>
    </citation>
    <scope>NUCLEOTIDE SEQUENCE [LARGE SCALE GENOMIC DNA]</scope>
    <source>
        <strain evidence="6">DSM 2380 / NBRC 103641 / GraBd1</strain>
    </source>
</reference>
<protein>
    <submittedName>
        <fullName evidence="5">Acyl-CoA synthetase, AMP-forming</fullName>
    </submittedName>
</protein>
<evidence type="ECO:0000259" key="3">
    <source>
        <dbReference type="Pfam" id="PF00501"/>
    </source>
</evidence>
<accession>Q3A567</accession>
<dbReference type="STRING" id="338963.Pcar_1241"/>
<dbReference type="Gene3D" id="3.40.50.12780">
    <property type="entry name" value="N-terminal domain of ligase-like"/>
    <property type="match status" value="1"/>
</dbReference>
<evidence type="ECO:0000313" key="6">
    <source>
        <dbReference type="Proteomes" id="UP000002534"/>
    </source>
</evidence>
<dbReference type="EMBL" id="CP000142">
    <property type="protein sequence ID" value="ABA88490.1"/>
    <property type="molecule type" value="Genomic_DNA"/>
</dbReference>
<dbReference type="eggNOG" id="COG0318">
    <property type="taxonomic scope" value="Bacteria"/>
</dbReference>
<sequence length="572" mass="63020">MGRYGMGKAASYYHCGGLEPLKGETIPEHFNRIARHCADREAIVSRHQGQRMTYAQLAGASDRLARGLLGMGYGRGDRIGVWATNSIEWLLLQLATARIGVALVAINPGYRRQEIAYALQHSEVHGVFFIPAFRSSDYVEILGSIIPGLHEGGTELSHPEFPHLRQVVLFDPQNAEATRKVLPGLTVWQEVLAAGEGVTRQDLEAATAALDRDDTIALLYTSGSMGSPKTAVLSHHNILNNAWFTARRMAFTETDRLCAPVPFYHCFGMVLANLVCMAVGACVVLPQEYFDPLATLQAIEAEACTTLYGVPTMFLSQVEHPQRDSFDLTSLRTGIMGGAPCPPALVRRVMDELHCPEILIGYGMTEASPLTHLTAPEDPLPIRLETVGRNLPHQEVKLIDPDSGATVAMGEVGEVCFRGYHVAKGYYGDPEATALGIDADGWLHSGDLGTMDGDGYVKITGRRKEIIIRGGENICPWQIEQHLLQHPKVAEVAVFGLPDEFYGEQIMAWVRLESGQQADEEELRDFCKAGLAHFKVPRYLWIVDEFPKTGSGKLHKPQMRELSLQRLKGDKN</sequence>
<dbReference type="InterPro" id="IPR000873">
    <property type="entry name" value="AMP-dep_synth/lig_dom"/>
</dbReference>
<dbReference type="GO" id="GO:0031956">
    <property type="term" value="F:medium-chain fatty acid-CoA ligase activity"/>
    <property type="evidence" value="ECO:0007669"/>
    <property type="project" value="TreeGrafter"/>
</dbReference>
<dbReference type="Pfam" id="PF00501">
    <property type="entry name" value="AMP-binding"/>
    <property type="match status" value="1"/>
</dbReference>
<dbReference type="Proteomes" id="UP000002534">
    <property type="component" value="Chromosome"/>
</dbReference>
<proteinExistence type="inferred from homology"/>
<dbReference type="NCBIfam" id="NF009233">
    <property type="entry name" value="PRK12583.1"/>
    <property type="match status" value="1"/>
</dbReference>
<evidence type="ECO:0000256" key="2">
    <source>
        <dbReference type="ARBA" id="ARBA00022598"/>
    </source>
</evidence>
<name>Q3A567_SYNC1</name>
<feature type="domain" description="AMP-binding enzyme C-terminal" evidence="4">
    <location>
        <begin position="478"/>
        <end position="553"/>
    </location>
</feature>
<dbReference type="Pfam" id="PF13193">
    <property type="entry name" value="AMP-binding_C"/>
    <property type="match status" value="1"/>
</dbReference>
<organism evidence="5 6">
    <name type="scientific">Syntrophotalea carbinolica (strain DSM 2380 / NBRC 103641 / GraBd1)</name>
    <name type="common">Pelobacter carbinolicus</name>
    <dbReference type="NCBI Taxonomy" id="338963"/>
    <lineage>
        <taxon>Bacteria</taxon>
        <taxon>Pseudomonadati</taxon>
        <taxon>Thermodesulfobacteriota</taxon>
        <taxon>Desulfuromonadia</taxon>
        <taxon>Desulfuromonadales</taxon>
        <taxon>Syntrophotaleaceae</taxon>
        <taxon>Syntrophotalea</taxon>
    </lineage>
</organism>
<dbReference type="Gene3D" id="3.30.300.30">
    <property type="match status" value="1"/>
</dbReference>
<reference evidence="5 6" key="2">
    <citation type="journal article" date="2012" name="BMC Genomics">
        <title>The genome of Pelobacter carbinolicus reveals surprising metabolic capabilities and physiological features.</title>
        <authorList>
            <person name="Aklujkar M."/>
            <person name="Haveman S.A."/>
            <person name="Didonato R.Jr."/>
            <person name="Chertkov O."/>
            <person name="Han C.S."/>
            <person name="Land M.L."/>
            <person name="Brown P."/>
            <person name="Lovley D.R."/>
        </authorList>
    </citation>
    <scope>NUCLEOTIDE SEQUENCE [LARGE SCALE GENOMIC DNA]</scope>
    <source>
        <strain evidence="6">DSM 2380 / NBRC 103641 / GraBd1</strain>
    </source>
</reference>
<evidence type="ECO:0000313" key="5">
    <source>
        <dbReference type="EMBL" id="ABA88490.1"/>
    </source>
</evidence>
<feature type="domain" description="AMP-dependent synthetase/ligase" evidence="3">
    <location>
        <begin position="33"/>
        <end position="427"/>
    </location>
</feature>
<comment type="similarity">
    <text evidence="1">Belongs to the ATP-dependent AMP-binding enzyme family.</text>
</comment>
<keyword evidence="6" id="KW-1185">Reference proteome</keyword>
<evidence type="ECO:0000259" key="4">
    <source>
        <dbReference type="Pfam" id="PF13193"/>
    </source>
</evidence>
<dbReference type="FunFam" id="3.30.300.30:FF:000008">
    <property type="entry name" value="2,3-dihydroxybenzoate-AMP ligase"/>
    <property type="match status" value="1"/>
</dbReference>
<dbReference type="InterPro" id="IPR025110">
    <property type="entry name" value="AMP-bd_C"/>
</dbReference>
<keyword evidence="2" id="KW-0436">Ligase</keyword>
<dbReference type="HOGENOM" id="CLU_000022_59_7_7"/>
<dbReference type="InterPro" id="IPR042099">
    <property type="entry name" value="ANL_N_sf"/>
</dbReference>
<dbReference type="PANTHER" id="PTHR43201">
    <property type="entry name" value="ACYL-COA SYNTHETASE"/>
    <property type="match status" value="1"/>
</dbReference>
<gene>
    <name evidence="5" type="ordered locus">Pcar_1241</name>
</gene>
<dbReference type="PANTHER" id="PTHR43201:SF5">
    <property type="entry name" value="MEDIUM-CHAIN ACYL-COA LIGASE ACSF2, MITOCHONDRIAL"/>
    <property type="match status" value="1"/>
</dbReference>
<dbReference type="AlphaFoldDB" id="Q3A567"/>
<dbReference type="SUPFAM" id="SSF56801">
    <property type="entry name" value="Acetyl-CoA synthetase-like"/>
    <property type="match status" value="1"/>
</dbReference>
<dbReference type="GO" id="GO:0006631">
    <property type="term" value="P:fatty acid metabolic process"/>
    <property type="evidence" value="ECO:0007669"/>
    <property type="project" value="TreeGrafter"/>
</dbReference>
<dbReference type="KEGG" id="pca:Pcar_1241"/>